<dbReference type="InterPro" id="IPR010998">
    <property type="entry name" value="Integrase_recombinase_N"/>
</dbReference>
<proteinExistence type="predicted"/>
<feature type="compositionally biased region" description="Low complexity" evidence="2">
    <location>
        <begin position="104"/>
        <end position="121"/>
    </location>
</feature>
<dbReference type="Gene3D" id="1.10.150.130">
    <property type="match status" value="1"/>
</dbReference>
<dbReference type="AlphaFoldDB" id="A0AAV7W9N0"/>
<dbReference type="PANTHER" id="PTHR33066:SF2">
    <property type="entry name" value="FILAGGRIN-2-LIKE"/>
    <property type="match status" value="1"/>
</dbReference>
<keyword evidence="4" id="KW-1185">Reference proteome</keyword>
<name>A0AAV7W9N0_PLEWA</name>
<evidence type="ECO:0000256" key="2">
    <source>
        <dbReference type="SAM" id="MobiDB-lite"/>
    </source>
</evidence>
<accession>A0AAV7W9N0</accession>
<gene>
    <name evidence="3" type="ORF">NDU88_004192</name>
</gene>
<keyword evidence="1" id="KW-0238">DNA-binding</keyword>
<feature type="region of interest" description="Disordered" evidence="2">
    <location>
        <begin position="61"/>
        <end position="129"/>
    </location>
</feature>
<reference evidence="3" key="1">
    <citation type="journal article" date="2022" name="bioRxiv">
        <title>Sequencing and chromosome-scale assembly of the giantPleurodeles waltlgenome.</title>
        <authorList>
            <person name="Brown T."/>
            <person name="Elewa A."/>
            <person name="Iarovenko S."/>
            <person name="Subramanian E."/>
            <person name="Araus A.J."/>
            <person name="Petzold A."/>
            <person name="Susuki M."/>
            <person name="Suzuki K.-i.T."/>
            <person name="Hayashi T."/>
            <person name="Toyoda A."/>
            <person name="Oliveira C."/>
            <person name="Osipova E."/>
            <person name="Leigh N.D."/>
            <person name="Simon A."/>
            <person name="Yun M.H."/>
        </authorList>
    </citation>
    <scope>NUCLEOTIDE SEQUENCE</scope>
    <source>
        <strain evidence="3">20211129_DDA</strain>
        <tissue evidence="3">Liver</tissue>
    </source>
</reference>
<comment type="caution">
    <text evidence="3">The sequence shown here is derived from an EMBL/GenBank/DDBJ whole genome shotgun (WGS) entry which is preliminary data.</text>
</comment>
<sequence length="426" mass="46764">MASPSRGGARSLSQEGSALVRSVRLRREHAMSAILRVGVSKAALARRRFLSSVELRPSLRLPSYPSSAQSSQESQVRPGPSYLGGSGLGSKSVMSRAVEHVHRSSSQTASLGGSSIAAAGDGPPPEPVQPLPSCVEIERQQLTAFALSPEVCNVILAARRPSTKTVYTCCWNKFVAGCTNKSVDSLSAPLSEVLLFVLSLAQQGSSLGTLKGYLSAISAFLRLPDQPSLFKSPLVSMFLKGLTHLFPPTPFIMPQWDLNLVLTYLLCTPFEPMHNCPLQLLTFKTVFLIAITSARRVSELQALSSKPPYLSVHPDKVVLRTRASFLPKVVTPFRVGQSIILLTFYASPHPSHEEERLHRLDPKRALPFYLNRNKDFLVDDQLFVGYVGAKKGKTVQKRTISRWVLLCIKICYALAILPEQLLHPQR</sequence>
<organism evidence="3 4">
    <name type="scientific">Pleurodeles waltl</name>
    <name type="common">Iberian ribbed newt</name>
    <dbReference type="NCBI Taxonomy" id="8319"/>
    <lineage>
        <taxon>Eukaryota</taxon>
        <taxon>Metazoa</taxon>
        <taxon>Chordata</taxon>
        <taxon>Craniata</taxon>
        <taxon>Vertebrata</taxon>
        <taxon>Euteleostomi</taxon>
        <taxon>Amphibia</taxon>
        <taxon>Batrachia</taxon>
        <taxon>Caudata</taxon>
        <taxon>Salamandroidea</taxon>
        <taxon>Salamandridae</taxon>
        <taxon>Pleurodelinae</taxon>
        <taxon>Pleurodeles</taxon>
    </lineage>
</organism>
<protein>
    <submittedName>
        <fullName evidence="3">Uncharacterized protein</fullName>
    </submittedName>
</protein>
<evidence type="ECO:0000256" key="1">
    <source>
        <dbReference type="ARBA" id="ARBA00023125"/>
    </source>
</evidence>
<feature type="compositionally biased region" description="Low complexity" evidence="2">
    <location>
        <begin position="61"/>
        <end position="81"/>
    </location>
</feature>
<dbReference type="GO" id="GO:0003677">
    <property type="term" value="F:DNA binding"/>
    <property type="evidence" value="ECO:0007669"/>
    <property type="project" value="UniProtKB-KW"/>
</dbReference>
<dbReference type="EMBL" id="JANPWB010000002">
    <property type="protein sequence ID" value="KAJ1208809.1"/>
    <property type="molecule type" value="Genomic_DNA"/>
</dbReference>
<dbReference type="Proteomes" id="UP001066276">
    <property type="component" value="Chromosome 1_2"/>
</dbReference>
<dbReference type="PANTHER" id="PTHR33066">
    <property type="entry name" value="INTEGRASE_SAM-LIKE_N DOMAIN-CONTAINING PROTEIN"/>
    <property type="match status" value="1"/>
</dbReference>
<evidence type="ECO:0000313" key="4">
    <source>
        <dbReference type="Proteomes" id="UP001066276"/>
    </source>
</evidence>
<evidence type="ECO:0000313" key="3">
    <source>
        <dbReference type="EMBL" id="KAJ1208809.1"/>
    </source>
</evidence>
<dbReference type="SUPFAM" id="SSF47823">
    <property type="entry name" value="lambda integrase-like, N-terminal domain"/>
    <property type="match status" value="1"/>
</dbReference>